<organism evidence="1 2">
    <name type="scientific">Coccidioides immitis (strain RS)</name>
    <name type="common">Valley fever fungus</name>
    <dbReference type="NCBI Taxonomy" id="246410"/>
    <lineage>
        <taxon>Eukaryota</taxon>
        <taxon>Fungi</taxon>
        <taxon>Dikarya</taxon>
        <taxon>Ascomycota</taxon>
        <taxon>Pezizomycotina</taxon>
        <taxon>Eurotiomycetes</taxon>
        <taxon>Eurotiomycetidae</taxon>
        <taxon>Onygenales</taxon>
        <taxon>Onygenaceae</taxon>
        <taxon>Coccidioides</taxon>
    </lineage>
</organism>
<sequence>MIHPGLMAISEVKNDSLALISGVNSGLDDECFSDNGGNETDCISVYNDNVGKNGLTDVLNDKDSW</sequence>
<proteinExistence type="predicted"/>
<dbReference type="Proteomes" id="UP000001261">
    <property type="component" value="Unassembled WGS sequence"/>
</dbReference>
<dbReference type="GeneID" id="24164320"/>
<dbReference type="KEGG" id="cim:CIMG_12693"/>
<evidence type="ECO:0000313" key="2">
    <source>
        <dbReference type="Proteomes" id="UP000001261"/>
    </source>
</evidence>
<name>J3KL81_COCIM</name>
<dbReference type="OrthoDB" id="4210464at2759"/>
<reference evidence="2" key="2">
    <citation type="journal article" date="2010" name="Genome Res.">
        <title>Population genomic sequencing of Coccidioides fungi reveals recent hybridization and transposon control.</title>
        <authorList>
            <person name="Neafsey D.E."/>
            <person name="Barker B.M."/>
            <person name="Sharpton T.J."/>
            <person name="Stajich J.E."/>
            <person name="Park D.J."/>
            <person name="Whiston E."/>
            <person name="Hung C.-Y."/>
            <person name="McMahan C."/>
            <person name="White J."/>
            <person name="Sykes S."/>
            <person name="Heiman D."/>
            <person name="Young S."/>
            <person name="Zeng Q."/>
            <person name="Abouelleil A."/>
            <person name="Aftuck L."/>
            <person name="Bessette D."/>
            <person name="Brown A."/>
            <person name="FitzGerald M."/>
            <person name="Lui A."/>
            <person name="Macdonald J.P."/>
            <person name="Priest M."/>
            <person name="Orbach M.J."/>
            <person name="Galgiani J.N."/>
            <person name="Kirkland T.N."/>
            <person name="Cole G.T."/>
            <person name="Birren B.W."/>
            <person name="Henn M.R."/>
            <person name="Taylor J.W."/>
            <person name="Rounsley S.D."/>
        </authorList>
    </citation>
    <scope>GENOME REANNOTATION</scope>
    <source>
        <strain evidence="2">RS</strain>
    </source>
</reference>
<dbReference type="VEuPathDB" id="FungiDB:CIMG_12693"/>
<dbReference type="RefSeq" id="XP_001248595.2">
    <property type="nucleotide sequence ID" value="XM_001248594.2"/>
</dbReference>
<dbReference type="AlphaFoldDB" id="J3KL81"/>
<dbReference type="EMBL" id="GG704911">
    <property type="protein sequence ID" value="EAS37012.3"/>
    <property type="molecule type" value="Genomic_DNA"/>
</dbReference>
<dbReference type="InParanoid" id="J3KL81"/>
<gene>
    <name evidence="1" type="ORF">CIMG_12693</name>
</gene>
<protein>
    <submittedName>
        <fullName evidence="1">Uncharacterized protein</fullName>
    </submittedName>
</protein>
<reference evidence="2" key="1">
    <citation type="journal article" date="2009" name="Genome Res.">
        <title>Comparative genomic analyses of the human fungal pathogens Coccidioides and their relatives.</title>
        <authorList>
            <person name="Sharpton T.J."/>
            <person name="Stajich J.E."/>
            <person name="Rounsley S.D."/>
            <person name="Gardner M.J."/>
            <person name="Wortman J.R."/>
            <person name="Jordar V.S."/>
            <person name="Maiti R."/>
            <person name="Kodira C.D."/>
            <person name="Neafsey D.E."/>
            <person name="Zeng Q."/>
            <person name="Hung C.-Y."/>
            <person name="McMahan C."/>
            <person name="Muszewska A."/>
            <person name="Grynberg M."/>
            <person name="Mandel M.A."/>
            <person name="Kellner E.M."/>
            <person name="Barker B.M."/>
            <person name="Galgiani J.N."/>
            <person name="Orbach M.J."/>
            <person name="Kirkland T.N."/>
            <person name="Cole G.T."/>
            <person name="Henn M.R."/>
            <person name="Birren B.W."/>
            <person name="Taylor J.W."/>
        </authorList>
    </citation>
    <scope>NUCLEOTIDE SEQUENCE [LARGE SCALE GENOMIC DNA]</scope>
    <source>
        <strain evidence="2">RS</strain>
    </source>
</reference>
<accession>J3KL81</accession>
<keyword evidence="2" id="KW-1185">Reference proteome</keyword>
<evidence type="ECO:0000313" key="1">
    <source>
        <dbReference type="EMBL" id="EAS37012.3"/>
    </source>
</evidence>